<keyword evidence="4" id="KW-1185">Reference proteome</keyword>
<feature type="compositionally biased region" description="Polar residues" evidence="1">
    <location>
        <begin position="389"/>
        <end position="399"/>
    </location>
</feature>
<feature type="region of interest" description="Disordered" evidence="1">
    <location>
        <begin position="240"/>
        <end position="450"/>
    </location>
</feature>
<dbReference type="AlphaFoldDB" id="A0A9X2P1F0"/>
<feature type="signal peptide" evidence="2">
    <location>
        <begin position="1"/>
        <end position="27"/>
    </location>
</feature>
<evidence type="ECO:0008006" key="5">
    <source>
        <dbReference type="Google" id="ProtNLM"/>
    </source>
</evidence>
<sequence length="450" mass="51275">MKRSTIYRLFFLSLIGLGMVLNQESKATPFHGVSFQVFYNELSPYGDWVMDPTYGYVWVPFVEQGFHPYGTNGYWEMTNFGNTWVSNYQWGWAPFHYGRWFWDDYLGWAWVPGYEWGPAWVNWRTGGGYYGWAPLGPGLQVNVSFYIPSNYWVFVPQRRFRSRNFFRYCAPSYYVSHIYQRTTVISNTYVYNNNTYYSGPSRRDIERSTRTVVPVYQVSDSAKPGRTVVQNNRISVYRPEVREVKEQRDSPRPSRVFTAEEYKEKSIMGNRSASTSPRGIQEQSSRGSNGGQVSQDRGIQRNTQENSNVGQYETTGPSRTSQNSGRSNSYEQPQPRTQSRPQQAPNAVTRSRNAAPTIANGNSRSSQASQSQKPDVSRSIENSKRQAESTRQQVNQRSQEVIKRQPTPSRQSAPTVNSRQETKPAGSSDEKSNSGSRPASSSRGGGRGGN</sequence>
<evidence type="ECO:0000313" key="3">
    <source>
        <dbReference type="EMBL" id="MCR9013749.1"/>
    </source>
</evidence>
<dbReference type="Pfam" id="PF20245">
    <property type="entry name" value="DUF6600"/>
    <property type="match status" value="1"/>
</dbReference>
<feature type="compositionally biased region" description="Basic and acidic residues" evidence="1">
    <location>
        <begin position="240"/>
        <end position="266"/>
    </location>
</feature>
<dbReference type="EMBL" id="JANSUY010000001">
    <property type="protein sequence ID" value="MCR9013749.1"/>
    <property type="molecule type" value="Genomic_DNA"/>
</dbReference>
<dbReference type="InterPro" id="IPR046535">
    <property type="entry name" value="DUF6600"/>
</dbReference>
<feature type="compositionally biased region" description="Polar residues" evidence="1">
    <location>
        <begin position="346"/>
        <end position="374"/>
    </location>
</feature>
<gene>
    <name evidence="3" type="ORF">NU887_01815</name>
</gene>
<accession>A0A9X2P1F0</accession>
<feature type="compositionally biased region" description="Polar residues" evidence="1">
    <location>
        <begin position="406"/>
        <end position="419"/>
    </location>
</feature>
<feature type="compositionally biased region" description="Polar residues" evidence="1">
    <location>
        <begin position="269"/>
        <end position="331"/>
    </location>
</feature>
<organism evidence="3 4">
    <name type="scientific">Aquiflexum gelatinilyticum</name>
    <dbReference type="NCBI Taxonomy" id="2961943"/>
    <lineage>
        <taxon>Bacteria</taxon>
        <taxon>Pseudomonadati</taxon>
        <taxon>Bacteroidota</taxon>
        <taxon>Cytophagia</taxon>
        <taxon>Cytophagales</taxon>
        <taxon>Cyclobacteriaceae</taxon>
        <taxon>Aquiflexum</taxon>
    </lineage>
</organism>
<reference evidence="3" key="1">
    <citation type="submission" date="2022-08" db="EMBL/GenBank/DDBJ databases">
        <authorList>
            <person name="Zhang D."/>
        </authorList>
    </citation>
    <scope>NUCLEOTIDE SEQUENCE</scope>
    <source>
        <strain evidence="3">XJ19-11</strain>
    </source>
</reference>
<feature type="chain" id="PRO_5040794636" description="YXWGXW repeat-containing protein" evidence="2">
    <location>
        <begin position="28"/>
        <end position="450"/>
    </location>
</feature>
<protein>
    <recommendedName>
        <fullName evidence="5">YXWGXW repeat-containing protein</fullName>
    </recommendedName>
</protein>
<evidence type="ECO:0000256" key="2">
    <source>
        <dbReference type="SAM" id="SignalP"/>
    </source>
</evidence>
<feature type="compositionally biased region" description="Low complexity" evidence="1">
    <location>
        <begin position="332"/>
        <end position="345"/>
    </location>
</feature>
<evidence type="ECO:0000313" key="4">
    <source>
        <dbReference type="Proteomes" id="UP001142175"/>
    </source>
</evidence>
<feature type="compositionally biased region" description="Low complexity" evidence="1">
    <location>
        <begin position="433"/>
        <end position="442"/>
    </location>
</feature>
<feature type="compositionally biased region" description="Basic and acidic residues" evidence="1">
    <location>
        <begin position="375"/>
        <end position="388"/>
    </location>
</feature>
<evidence type="ECO:0000256" key="1">
    <source>
        <dbReference type="SAM" id="MobiDB-lite"/>
    </source>
</evidence>
<dbReference type="RefSeq" id="WP_258421644.1">
    <property type="nucleotide sequence ID" value="NZ_JANSUY010000001.1"/>
</dbReference>
<keyword evidence="2" id="KW-0732">Signal</keyword>
<comment type="caution">
    <text evidence="3">The sequence shown here is derived from an EMBL/GenBank/DDBJ whole genome shotgun (WGS) entry which is preliminary data.</text>
</comment>
<dbReference type="Proteomes" id="UP001142175">
    <property type="component" value="Unassembled WGS sequence"/>
</dbReference>
<proteinExistence type="predicted"/>
<name>A0A9X2P1F0_9BACT</name>